<accession>A0A1V9G4E6</accession>
<comment type="similarity">
    <text evidence="1">Belongs to the protease inhibitor I39 (alpha-2-macroglobulin) family. Bacterial alpha-2-macroglobulin subfamily.</text>
</comment>
<dbReference type="InterPro" id="IPR002890">
    <property type="entry name" value="MG2"/>
</dbReference>
<dbReference type="Pfam" id="PF00207">
    <property type="entry name" value="A2M"/>
    <property type="match status" value="1"/>
</dbReference>
<dbReference type="GO" id="GO:0004866">
    <property type="term" value="F:endopeptidase inhibitor activity"/>
    <property type="evidence" value="ECO:0007669"/>
    <property type="project" value="InterPro"/>
</dbReference>
<dbReference type="Gene3D" id="2.60.40.1930">
    <property type="match status" value="1"/>
</dbReference>
<dbReference type="PANTHER" id="PTHR40094">
    <property type="entry name" value="ALPHA-2-MACROGLOBULIN HOMOLOG"/>
    <property type="match status" value="1"/>
</dbReference>
<dbReference type="SUPFAM" id="SSF56935">
    <property type="entry name" value="Porins"/>
    <property type="match status" value="1"/>
</dbReference>
<evidence type="ECO:0000313" key="4">
    <source>
        <dbReference type="Proteomes" id="UP000192796"/>
    </source>
</evidence>
<reference evidence="3 4" key="1">
    <citation type="submission" date="2016-03" db="EMBL/GenBank/DDBJ databases">
        <title>Niastella vici sp. nov., isolated from farmland soil.</title>
        <authorList>
            <person name="Chen L."/>
            <person name="Wang D."/>
            <person name="Yang S."/>
            <person name="Wang G."/>
        </authorList>
    </citation>
    <scope>NUCLEOTIDE SEQUENCE [LARGE SCALE GENOMIC DNA]</scope>
    <source>
        <strain evidence="3 4">DJ57</strain>
    </source>
</reference>
<dbReference type="InterPro" id="IPR041246">
    <property type="entry name" value="Bact_MG10"/>
</dbReference>
<dbReference type="Pfam" id="PF17973">
    <property type="entry name" value="bMG10"/>
    <property type="match status" value="1"/>
</dbReference>
<dbReference type="STRING" id="1703345.A3860_17800"/>
<dbReference type="InterPro" id="IPR051802">
    <property type="entry name" value="YfhM-like"/>
</dbReference>
<dbReference type="SMART" id="SM01360">
    <property type="entry name" value="A2M"/>
    <property type="match status" value="1"/>
</dbReference>
<protein>
    <recommendedName>
        <fullName evidence="2">Alpha-2-macroglobulin domain-containing protein</fullName>
    </recommendedName>
</protein>
<evidence type="ECO:0000259" key="2">
    <source>
        <dbReference type="SMART" id="SM01360"/>
    </source>
</evidence>
<keyword evidence="4" id="KW-1185">Reference proteome</keyword>
<organism evidence="3 4">
    <name type="scientific">Niastella vici</name>
    <dbReference type="NCBI Taxonomy" id="1703345"/>
    <lineage>
        <taxon>Bacteria</taxon>
        <taxon>Pseudomonadati</taxon>
        <taxon>Bacteroidota</taxon>
        <taxon>Chitinophagia</taxon>
        <taxon>Chitinophagales</taxon>
        <taxon>Chitinophagaceae</taxon>
        <taxon>Niastella</taxon>
    </lineage>
</organism>
<dbReference type="InterPro" id="IPR001599">
    <property type="entry name" value="Macroglobln_a2"/>
</dbReference>
<sequence>MSGLAALHTDNHVYVVDRSTGHPVANAEVNASYTVQKGSGKSVRRDTLHHHFTSNAKGLVVLPDREKEYTLIISHKGDSLLESAEVEAAEVSDDVYDKDDYDDLVDYYNENTTVEIFTDRSMYRPGQTVFFKTLFITKNPRTGESEIMNKANLKKGFSNWLKKWIKDVEPGLILSDPFSRLVDSFYIHPDDYGTVSGSFTLPKNAATGRWQIRPDYLETGHNTGSFQVEEYKRPTYEMTVLPPDRIYRPGDTLVFALKLKSFAGAAMNQTLVKYNVVRTYTSRQRYDDDYSTFKIAETTAYTDELGRILIRVQDTSLQQVDIKKDITYNLHASATDATGETHSTSSSLKVAARPVLIRIPLYTNTHKNDLRPLLINARDVNDREIDRTLQARLYRLSIPDRSYDKNYAGYADQWKYDHKDLESWFGNVQFMPSDKQEQADLVYETTIQTANAEKFRWPLDKLITGRYRLEVTCTEEGIITGEASKTISIFEPGTQLPVPNEQFFHLQANYLRKDDTLHLFSGSDIDSYYRIIQLKYYALQHGKKTVVNRFFDGVQQRGIHEWIWKLPADIVDRLLISEIYVARGKVFHKKEEVDIDASTFQPHVIIEQFRSTLVPGAQATYSVSIRTKDQATAAQLMTTIYDASLDRLKEHRWNIPYPERSPDLKSEWNTTITDEVDNLSNFLAPKLQKTLSQKPLWWLEATGLTGAATTVISQNPLLQLQGRVPGLMITNATGLDGSVATIAYGTTTRRFSTGNVTTIKAYGINSIDLNKYKQPLVILDGVPYTGELSSLNIKEVTEIMTLKDADATAIYGSRGAAGVLLISTKGHIKLPVVKQEPVLKVRKNFNETAFFAPAIYADKDGNYKFTFTLPESLTEWNWKLLAHTKNLKFAYAERKVVTQLPLMIQPHLPTILHQGDRIILKSRIINRDTIKMVGKALCKIEDAVSGSDLTAGMVARPEVAFEVGGQLNMLASFELNIPDSFLHPIKIVLTAKTEAFGDGEEHEIPILSKRILVKQNQQVYLQKKDTIINPPAFISQLYGIELSLAQMPQAALLNSLSFLANYPYNCAEQTFNKLYAYVTALKLMKKDSALRSLYAKAVVDQNEKINRVATCLSQETMPWLELNDKVHKEQSDLLEILDTSVCRKKIHDYLAKLVFYQQADGGISWFPGGQSSPYVSFYILARFGNLHHNEGWKSIVKDYSEYNIEGFIRKLVSYCDDQLVLYNDVPFNPFIYRCYARIFWQQLYPLSEALASKFTRCLTKSWQMAENINLKEKALLCLATLRYCNKSDSLCKMATATIESIKQQSIQDSVNGIRWKELADAEDIGSTAEETLAYLLEVFQEAGEAPGMEPGIIQWLLHSKNEYQWKTTTGTAAIISMLLRSKKSIANNVNTVNVQFPETDVLVSDDLLSGNWVAFYQTARSFPCMVHRLSESPATATFGWYYFTDRPDSINNEVKIHKTITHMNEETKRWEQVADNELKTGEKVKITLTIEAPHRLSYVFINDNKAAAFDPPVYKSGYMWGGSFSYYEMGQDAGRHFFAESIPAGKTQIVYDMDVTQEGRFSSGRATLKCMYNPETEAYSNNQSFEVRE</sequence>
<dbReference type="EMBL" id="LVYD01000024">
    <property type="protein sequence ID" value="OQP65519.1"/>
    <property type="molecule type" value="Genomic_DNA"/>
</dbReference>
<dbReference type="Gene3D" id="2.170.130.10">
    <property type="entry name" value="TonB-dependent receptor, plug domain"/>
    <property type="match status" value="1"/>
</dbReference>
<dbReference type="InterPro" id="IPR037066">
    <property type="entry name" value="Plug_dom_sf"/>
</dbReference>
<dbReference type="Pfam" id="PF01835">
    <property type="entry name" value="MG2"/>
    <property type="match status" value="1"/>
</dbReference>
<dbReference type="PANTHER" id="PTHR40094:SF1">
    <property type="entry name" value="UBIQUITIN DOMAIN-CONTAINING PROTEIN"/>
    <property type="match status" value="1"/>
</dbReference>
<name>A0A1V9G4E6_9BACT</name>
<dbReference type="Proteomes" id="UP000192796">
    <property type="component" value="Unassembled WGS sequence"/>
</dbReference>
<evidence type="ECO:0000256" key="1">
    <source>
        <dbReference type="ARBA" id="ARBA00010556"/>
    </source>
</evidence>
<proteinExistence type="inferred from homology"/>
<dbReference type="Gene3D" id="1.50.10.20">
    <property type="match status" value="1"/>
</dbReference>
<feature type="domain" description="Alpha-2-macroglobulin" evidence="2">
    <location>
        <begin position="848"/>
        <end position="938"/>
    </location>
</feature>
<comment type="caution">
    <text evidence="3">The sequence shown here is derived from an EMBL/GenBank/DDBJ whole genome shotgun (WGS) entry which is preliminary data.</text>
</comment>
<evidence type="ECO:0000313" key="3">
    <source>
        <dbReference type="EMBL" id="OQP65519.1"/>
    </source>
</evidence>
<dbReference type="SUPFAM" id="SSF48239">
    <property type="entry name" value="Terpenoid cyclases/Protein prenyltransferases"/>
    <property type="match status" value="1"/>
</dbReference>
<dbReference type="InterPro" id="IPR008930">
    <property type="entry name" value="Terpenoid_cyclase/PrenylTrfase"/>
</dbReference>
<gene>
    <name evidence="3" type="ORF">A3860_17800</name>
</gene>